<evidence type="ECO:0000256" key="1">
    <source>
        <dbReference type="SAM" id="MobiDB-lite"/>
    </source>
</evidence>
<feature type="region of interest" description="Disordered" evidence="1">
    <location>
        <begin position="79"/>
        <end position="105"/>
    </location>
</feature>
<dbReference type="Proteomes" id="UP000237000">
    <property type="component" value="Unassembled WGS sequence"/>
</dbReference>
<reference evidence="3" key="1">
    <citation type="submission" date="2016-06" db="EMBL/GenBank/DDBJ databases">
        <title>Parallel loss of symbiosis genes in relatives of nitrogen-fixing non-legume Parasponia.</title>
        <authorList>
            <person name="Van Velzen R."/>
            <person name="Holmer R."/>
            <person name="Bu F."/>
            <person name="Rutten L."/>
            <person name="Van Zeijl A."/>
            <person name="Liu W."/>
            <person name="Santuari L."/>
            <person name="Cao Q."/>
            <person name="Sharma T."/>
            <person name="Shen D."/>
            <person name="Roswanjaya Y."/>
            <person name="Wardhani T."/>
            <person name="Kalhor M.S."/>
            <person name="Jansen J."/>
            <person name="Van den Hoogen J."/>
            <person name="Gungor B."/>
            <person name="Hartog M."/>
            <person name="Hontelez J."/>
            <person name="Verver J."/>
            <person name="Yang W.-C."/>
            <person name="Schijlen E."/>
            <person name="Repin R."/>
            <person name="Schilthuizen M."/>
            <person name="Schranz E."/>
            <person name="Heidstra R."/>
            <person name="Miyata K."/>
            <person name="Fedorova E."/>
            <person name="Kohlen W."/>
            <person name="Bisseling T."/>
            <person name="Smit S."/>
            <person name="Geurts R."/>
        </authorList>
    </citation>
    <scope>NUCLEOTIDE SEQUENCE [LARGE SCALE GENOMIC DNA]</scope>
    <source>
        <strain evidence="3">cv. RG33-2</strain>
    </source>
</reference>
<dbReference type="EMBL" id="JXTC01000300">
    <property type="protein sequence ID" value="PON67901.1"/>
    <property type="molecule type" value="Genomic_DNA"/>
</dbReference>
<gene>
    <name evidence="2" type="ORF">TorRG33x02_263360</name>
</gene>
<evidence type="ECO:0000313" key="3">
    <source>
        <dbReference type="Proteomes" id="UP000237000"/>
    </source>
</evidence>
<accession>A0A2P5D3P9</accession>
<dbReference type="AlphaFoldDB" id="A0A2P5D3P9"/>
<dbReference type="OrthoDB" id="10288250at2759"/>
<proteinExistence type="predicted"/>
<organism evidence="2 3">
    <name type="scientific">Trema orientale</name>
    <name type="common">Charcoal tree</name>
    <name type="synonym">Celtis orientalis</name>
    <dbReference type="NCBI Taxonomy" id="63057"/>
    <lineage>
        <taxon>Eukaryota</taxon>
        <taxon>Viridiplantae</taxon>
        <taxon>Streptophyta</taxon>
        <taxon>Embryophyta</taxon>
        <taxon>Tracheophyta</taxon>
        <taxon>Spermatophyta</taxon>
        <taxon>Magnoliopsida</taxon>
        <taxon>eudicotyledons</taxon>
        <taxon>Gunneridae</taxon>
        <taxon>Pentapetalae</taxon>
        <taxon>rosids</taxon>
        <taxon>fabids</taxon>
        <taxon>Rosales</taxon>
        <taxon>Cannabaceae</taxon>
        <taxon>Trema</taxon>
    </lineage>
</organism>
<dbReference type="InParanoid" id="A0A2P5D3P9"/>
<comment type="caution">
    <text evidence="2">The sequence shown here is derived from an EMBL/GenBank/DDBJ whole genome shotgun (WGS) entry which is preliminary data.</text>
</comment>
<protein>
    <submittedName>
        <fullName evidence="2">Uncharacterized protein</fullName>
    </submittedName>
</protein>
<keyword evidence="3" id="KW-1185">Reference proteome</keyword>
<sequence>MWTRALVWRVNKLGHCSNLPFSLSLWRSCPPVSPAKTTRRLRHLVGGLSHLVRSQRVGTLRPFCIEELRLRNTSLLMKGDTSRLDGGRPMESKLETRRRFASNSA</sequence>
<evidence type="ECO:0000313" key="2">
    <source>
        <dbReference type="EMBL" id="PON67901.1"/>
    </source>
</evidence>
<name>A0A2P5D3P9_TREOI</name>
<feature type="compositionally biased region" description="Basic and acidic residues" evidence="1">
    <location>
        <begin position="80"/>
        <end position="98"/>
    </location>
</feature>